<dbReference type="EMBL" id="JANHOH010000005">
    <property type="protein sequence ID" value="MCQ6960075.1"/>
    <property type="molecule type" value="Genomic_DNA"/>
</dbReference>
<evidence type="ECO:0008006" key="3">
    <source>
        <dbReference type="Google" id="ProtNLM"/>
    </source>
</evidence>
<dbReference type="Proteomes" id="UP001204376">
    <property type="component" value="Unassembled WGS sequence"/>
</dbReference>
<sequence>MSIAEIKRAKLGLIAWIEQLSDTNMLSFLESLKDSKSDKDWWDTLTEDEIRHINEGIVDADNGRMIPSEELWKKLKDA</sequence>
<keyword evidence="2" id="KW-1185">Reference proteome</keyword>
<evidence type="ECO:0000313" key="2">
    <source>
        <dbReference type="Proteomes" id="UP001204376"/>
    </source>
</evidence>
<reference evidence="1 2" key="1">
    <citation type="submission" date="2022-07" db="EMBL/GenBank/DDBJ databases">
        <title>Mucilaginibacter sp. JC4.</title>
        <authorList>
            <person name="Le V."/>
            <person name="Ko S.-R."/>
            <person name="Ahn C.-Y."/>
            <person name="Oh H.-M."/>
        </authorList>
    </citation>
    <scope>NUCLEOTIDE SEQUENCE [LARGE SCALE GENOMIC DNA]</scope>
    <source>
        <strain evidence="1 2">JC4</strain>
    </source>
</reference>
<gene>
    <name evidence="1" type="ORF">NPE20_19000</name>
</gene>
<protein>
    <recommendedName>
        <fullName evidence="3">Addiction module protein</fullName>
    </recommendedName>
</protein>
<organism evidence="1 2">
    <name type="scientific">Mucilaginibacter aquariorum</name>
    <dbReference type="NCBI Taxonomy" id="2967225"/>
    <lineage>
        <taxon>Bacteria</taxon>
        <taxon>Pseudomonadati</taxon>
        <taxon>Bacteroidota</taxon>
        <taxon>Sphingobacteriia</taxon>
        <taxon>Sphingobacteriales</taxon>
        <taxon>Sphingobacteriaceae</taxon>
        <taxon>Mucilaginibacter</taxon>
    </lineage>
</organism>
<evidence type="ECO:0000313" key="1">
    <source>
        <dbReference type="EMBL" id="MCQ6960075.1"/>
    </source>
</evidence>
<comment type="caution">
    <text evidence="1">The sequence shown here is derived from an EMBL/GenBank/DDBJ whole genome shotgun (WGS) entry which is preliminary data.</text>
</comment>
<name>A0ABT1T639_9SPHI</name>
<accession>A0ABT1T639</accession>
<proteinExistence type="predicted"/>
<dbReference type="RefSeq" id="WP_256540262.1">
    <property type="nucleotide sequence ID" value="NZ_JANHOH010000005.1"/>
</dbReference>